<reference evidence="1" key="1">
    <citation type="submission" date="2020-05" db="EMBL/GenBank/DDBJ databases">
        <authorList>
            <person name="Chiriac C."/>
            <person name="Salcher M."/>
            <person name="Ghai R."/>
            <person name="Kavagutti S V."/>
        </authorList>
    </citation>
    <scope>NUCLEOTIDE SEQUENCE</scope>
</reference>
<proteinExistence type="predicted"/>
<organism evidence="1">
    <name type="scientific">freshwater metagenome</name>
    <dbReference type="NCBI Taxonomy" id="449393"/>
    <lineage>
        <taxon>unclassified sequences</taxon>
        <taxon>metagenomes</taxon>
        <taxon>ecological metagenomes</taxon>
    </lineage>
</organism>
<dbReference type="AlphaFoldDB" id="A0A6J7LTS0"/>
<gene>
    <name evidence="1" type="ORF">UFOPK3772_03358</name>
</gene>
<evidence type="ECO:0000313" key="1">
    <source>
        <dbReference type="EMBL" id="CAB4970745.1"/>
    </source>
</evidence>
<name>A0A6J7LTS0_9ZZZZ</name>
<sequence length="123" mass="12941">MKITRNADSTEVIPRVAMNEFTRNFTTMKPLTAPMIVPMRTPAITAGIALSHPALMMSTVLTPASAAVAPIERSNCPVTIGMSSASAAIAAMDCVDARMWTVDIVGNVAGAMIENTTMNTASR</sequence>
<protein>
    <submittedName>
        <fullName evidence="1">Unannotated protein</fullName>
    </submittedName>
</protein>
<dbReference type="EMBL" id="CAFBNE010000193">
    <property type="protein sequence ID" value="CAB4970745.1"/>
    <property type="molecule type" value="Genomic_DNA"/>
</dbReference>
<accession>A0A6J7LTS0</accession>